<proteinExistence type="predicted"/>
<keyword evidence="10" id="KW-1185">Reference proteome</keyword>
<evidence type="ECO:0000256" key="2">
    <source>
        <dbReference type="ARBA" id="ARBA00022692"/>
    </source>
</evidence>
<feature type="compositionally biased region" description="Pro residues" evidence="6">
    <location>
        <begin position="977"/>
        <end position="993"/>
    </location>
</feature>
<keyword evidence="3 7" id="KW-1133">Transmembrane helix</keyword>
<dbReference type="Gene3D" id="3.40.1710.10">
    <property type="entry name" value="abc type-2 transporter like domain"/>
    <property type="match status" value="1"/>
</dbReference>
<feature type="coiled-coil region" evidence="5">
    <location>
        <begin position="174"/>
        <end position="226"/>
    </location>
</feature>
<dbReference type="PANTHER" id="PTHR43077:SF10">
    <property type="entry name" value="TRANSPORT PERMEASE PROTEIN"/>
    <property type="match status" value="1"/>
</dbReference>
<evidence type="ECO:0000313" key="9">
    <source>
        <dbReference type="EMBL" id="OZG51031.1"/>
    </source>
</evidence>
<feature type="domain" description="ABC-2 type transporter transmembrane" evidence="8">
    <location>
        <begin position="466"/>
        <end position="695"/>
    </location>
</feature>
<evidence type="ECO:0000256" key="5">
    <source>
        <dbReference type="SAM" id="Coils"/>
    </source>
</evidence>
<gene>
    <name evidence="9" type="ORF">PSRA_1325</name>
</gene>
<evidence type="ECO:0000256" key="1">
    <source>
        <dbReference type="ARBA" id="ARBA00004141"/>
    </source>
</evidence>
<feature type="transmembrane region" description="Helical" evidence="7">
    <location>
        <begin position="591"/>
        <end position="611"/>
    </location>
</feature>
<dbReference type="InterPro" id="IPR013525">
    <property type="entry name" value="ABC2_TM"/>
</dbReference>
<evidence type="ECO:0000256" key="4">
    <source>
        <dbReference type="ARBA" id="ARBA00023136"/>
    </source>
</evidence>
<protein>
    <submittedName>
        <fullName evidence="9">ABC transporter</fullName>
    </submittedName>
</protein>
<keyword evidence="5" id="KW-0175">Coiled coil</keyword>
<dbReference type="PANTHER" id="PTHR43077">
    <property type="entry name" value="TRANSPORT PERMEASE YVFS-RELATED"/>
    <property type="match status" value="1"/>
</dbReference>
<dbReference type="Pfam" id="PF12698">
    <property type="entry name" value="ABC2_membrane_3"/>
    <property type="match status" value="1"/>
</dbReference>
<feature type="transmembrane region" description="Helical" evidence="7">
    <location>
        <begin position="765"/>
        <end position="784"/>
    </location>
</feature>
<dbReference type="InterPro" id="IPR051328">
    <property type="entry name" value="T7SS_ABC-Transporter"/>
</dbReference>
<dbReference type="RefSeq" id="WP_094661135.1">
    <property type="nucleotide sequence ID" value="NZ_MWWR01000012.1"/>
</dbReference>
<dbReference type="GO" id="GO:0016020">
    <property type="term" value="C:membrane"/>
    <property type="evidence" value="ECO:0007669"/>
    <property type="project" value="UniProtKB-SubCell"/>
</dbReference>
<dbReference type="Proteomes" id="UP000216725">
    <property type="component" value="Unassembled WGS sequence"/>
</dbReference>
<comment type="caution">
    <text evidence="9">The sequence shown here is derived from an EMBL/GenBank/DDBJ whole genome shotgun (WGS) entry which is preliminary data.</text>
</comment>
<dbReference type="InterPro" id="IPR017501">
    <property type="entry name" value="Phage_infect_YhgE_C"/>
</dbReference>
<dbReference type="NCBIfam" id="TIGR03061">
    <property type="entry name" value="pip_yhgE_Nterm"/>
    <property type="match status" value="1"/>
</dbReference>
<evidence type="ECO:0000259" key="8">
    <source>
        <dbReference type="Pfam" id="PF12698"/>
    </source>
</evidence>
<keyword evidence="2 7" id="KW-0812">Transmembrane</keyword>
<dbReference type="NCBIfam" id="TIGR03062">
    <property type="entry name" value="pip_yhgE_Cterm"/>
    <property type="match status" value="1"/>
</dbReference>
<accession>A0A261EVY9</accession>
<evidence type="ECO:0000256" key="6">
    <source>
        <dbReference type="SAM" id="MobiDB-lite"/>
    </source>
</evidence>
<dbReference type="OrthoDB" id="9811483at2"/>
<feature type="transmembrane region" description="Helical" evidence="7">
    <location>
        <begin position="520"/>
        <end position="542"/>
    </location>
</feature>
<evidence type="ECO:0000256" key="7">
    <source>
        <dbReference type="SAM" id="Phobius"/>
    </source>
</evidence>
<comment type="subcellular location">
    <subcellularLocation>
        <location evidence="1">Membrane</location>
        <topology evidence="1">Multi-pass membrane protein</topology>
    </subcellularLocation>
</comment>
<dbReference type="GO" id="GO:0140359">
    <property type="term" value="F:ABC-type transporter activity"/>
    <property type="evidence" value="ECO:0007669"/>
    <property type="project" value="InterPro"/>
</dbReference>
<organism evidence="9 10">
    <name type="scientific">Pseudoscardovia radai</name>
    <dbReference type="NCBI Taxonomy" id="987066"/>
    <lineage>
        <taxon>Bacteria</taxon>
        <taxon>Bacillati</taxon>
        <taxon>Actinomycetota</taxon>
        <taxon>Actinomycetes</taxon>
        <taxon>Bifidobacteriales</taxon>
        <taxon>Bifidobacteriaceae</taxon>
        <taxon>Pseudoscardovia</taxon>
    </lineage>
</organism>
<feature type="transmembrane region" description="Helical" evidence="7">
    <location>
        <begin position="790"/>
        <end position="812"/>
    </location>
</feature>
<feature type="transmembrane region" description="Helical" evidence="7">
    <location>
        <begin position="674"/>
        <end position="696"/>
    </location>
</feature>
<name>A0A261EVY9_9BIFI</name>
<sequence>MRNALRIYWRDLGRIARTPATWIIVFGLTFLPALYSWVNIYGFWNPYQHTDKLSVAVANCDQDASSDLTGTVNLGNAIVEALNSNDQLGWTFTSEDDALDQVKSGKSYAAFVIPADFSSDLLTILTDDFQQPSLEYYVNEKQGAVAPRITGTGATTVDTEINSEFVATVSKVVADKLSSAVADANGKLDTANANATNALHTASSKIGDAQTKLDQLSQNISGERSEVRNVHGTIDQLSQQADSLGASLDDVITQAGATQQAVMNFSMSLTSPMLASLQKVNTATSTASVAMGTVQTNYAELNTQVGLGLGNAQSVLDTEQGIIDQINASGLANDPAVQQQLQKLTDRHTQSQQNLDALKNQQNNITTTVNDTTTMVRNLSDDTQKATGSLGTLTTTLSGSSLPTIGSGFTSLNSALATMVSTASQQKQIVTQVGSLLDQLDDTLGQLQDLLSSTKDSLGTLRTSLDGAATDAGLLAQTQTWQNILKATQLDSTKISDFMSSPTQIETERLYPVNNYGSSMAPMFTALTMWIGCLALVILFRLDADDEGIENMTARQSYIGRYLLLGTMSVIQALIVSIGEIVMGVQLASPALLVVSTILVGLVFLSLIYTLSVCFTHIGIGVAMLLAFIQIPGTSGLYPIEMMPSFFQRLYPMLPFTYAINMFRECIAGFYGSLYWSNLALLLVFAVISFAFGLLVRPVMTNLTRVFNKEALDTHLMVAEQTPTVARRYRLDQMMRALGANDEYRRQIMLRAARYEVRYPRLQRGALVAGIIIPSLLTVLSAYNSHNKPLILALWVLWMAIIIVFLLAIELVRDSYQRQMLLLNVAPDELRHMVATNSSTLFGRVSATIDPRHGSGARNDGAASGGAAANAAAQATAYDVPVTQAAAPTHYVPGTDIPVRDDEPTQQIDISPETIALAQTIQDSQDTPTGGATAAALTKLNDAIVTRIDARAEARDRQLTDQLIQRFTTDGTQTPAPQAPAQPQPTPQTPPQPDGGGTRAGDVIADNSDGTANTTGTDPKREA</sequence>
<feature type="transmembrane region" description="Helical" evidence="7">
    <location>
        <begin position="618"/>
        <end position="640"/>
    </location>
</feature>
<feature type="region of interest" description="Disordered" evidence="6">
    <location>
        <begin position="969"/>
        <end position="1023"/>
    </location>
</feature>
<keyword evidence="4 7" id="KW-0472">Membrane</keyword>
<feature type="transmembrane region" description="Helical" evidence="7">
    <location>
        <begin position="562"/>
        <end position="585"/>
    </location>
</feature>
<dbReference type="EMBL" id="MWWR01000012">
    <property type="protein sequence ID" value="OZG51031.1"/>
    <property type="molecule type" value="Genomic_DNA"/>
</dbReference>
<feature type="transmembrane region" description="Helical" evidence="7">
    <location>
        <begin position="21"/>
        <end position="44"/>
    </location>
</feature>
<dbReference type="AlphaFoldDB" id="A0A261EVY9"/>
<dbReference type="InterPro" id="IPR017500">
    <property type="entry name" value="Phage_infect_YhgE_N"/>
</dbReference>
<feature type="compositionally biased region" description="Polar residues" evidence="6">
    <location>
        <begin position="1008"/>
        <end position="1017"/>
    </location>
</feature>
<reference evidence="9 10" key="1">
    <citation type="journal article" date="2017" name="BMC Genomics">
        <title>Comparative genomic and phylogenomic analyses of the Bifidobacteriaceae family.</title>
        <authorList>
            <person name="Lugli G.A."/>
            <person name="Milani C."/>
            <person name="Turroni F."/>
            <person name="Duranti S."/>
            <person name="Mancabelli L."/>
            <person name="Mangifesta M."/>
            <person name="Ferrario C."/>
            <person name="Modesto M."/>
            <person name="Mattarelli P."/>
            <person name="Jiri K."/>
            <person name="van Sinderen D."/>
            <person name="Ventura M."/>
        </authorList>
    </citation>
    <scope>NUCLEOTIDE SEQUENCE [LARGE SCALE GENOMIC DNA]</scope>
    <source>
        <strain evidence="9 10">DSM 24742</strain>
    </source>
</reference>
<evidence type="ECO:0000256" key="3">
    <source>
        <dbReference type="ARBA" id="ARBA00022989"/>
    </source>
</evidence>
<evidence type="ECO:0000313" key="10">
    <source>
        <dbReference type="Proteomes" id="UP000216725"/>
    </source>
</evidence>